<comment type="function">
    <text evidence="1">Allows the formation of correctly charged Asn-tRNA(Asn) or Gln-tRNA(Gln) through the transamidation of misacylated Asp-tRNA(Asn) or Glu-tRNA(Gln) in organisms which lack either or both of asparaginyl-tRNA or glutaminyl-tRNA synthetases. The reaction takes place in the presence of glutamine and ATP through an activated phospho-Asp-tRNA(Asn) or phospho-Glu-tRNA(Gln).</text>
</comment>
<dbReference type="EMBL" id="DROP01000105">
    <property type="protein sequence ID" value="HHI88612.1"/>
    <property type="molecule type" value="Genomic_DNA"/>
</dbReference>
<gene>
    <name evidence="1 2" type="primary">gatC</name>
    <name evidence="2" type="ORF">ENK01_01545</name>
</gene>
<proteinExistence type="inferred from homology"/>
<keyword evidence="1" id="KW-0067">ATP-binding</keyword>
<dbReference type="GO" id="GO:0006450">
    <property type="term" value="P:regulation of translational fidelity"/>
    <property type="evidence" value="ECO:0007669"/>
    <property type="project" value="InterPro"/>
</dbReference>
<keyword evidence="1" id="KW-0648">Protein biosynthesis</keyword>
<accession>A0A7V5NWP3</accession>
<dbReference type="HAMAP" id="MF_00122">
    <property type="entry name" value="GatC"/>
    <property type="match status" value="1"/>
</dbReference>
<dbReference type="PANTHER" id="PTHR15004">
    <property type="entry name" value="GLUTAMYL-TRNA(GLN) AMIDOTRANSFERASE SUBUNIT C, MITOCHONDRIAL"/>
    <property type="match status" value="1"/>
</dbReference>
<comment type="catalytic activity">
    <reaction evidence="1">
        <text>L-glutamyl-tRNA(Gln) + L-glutamine + ATP + H2O = L-glutaminyl-tRNA(Gln) + L-glutamate + ADP + phosphate + H(+)</text>
        <dbReference type="Rhea" id="RHEA:17521"/>
        <dbReference type="Rhea" id="RHEA-COMP:9681"/>
        <dbReference type="Rhea" id="RHEA-COMP:9684"/>
        <dbReference type="ChEBI" id="CHEBI:15377"/>
        <dbReference type="ChEBI" id="CHEBI:15378"/>
        <dbReference type="ChEBI" id="CHEBI:29985"/>
        <dbReference type="ChEBI" id="CHEBI:30616"/>
        <dbReference type="ChEBI" id="CHEBI:43474"/>
        <dbReference type="ChEBI" id="CHEBI:58359"/>
        <dbReference type="ChEBI" id="CHEBI:78520"/>
        <dbReference type="ChEBI" id="CHEBI:78521"/>
        <dbReference type="ChEBI" id="CHEBI:456216"/>
    </reaction>
</comment>
<dbReference type="GO" id="GO:0050567">
    <property type="term" value="F:glutaminyl-tRNA synthase (glutamine-hydrolyzing) activity"/>
    <property type="evidence" value="ECO:0007669"/>
    <property type="project" value="UniProtKB-UniRule"/>
</dbReference>
<dbReference type="PANTHER" id="PTHR15004:SF0">
    <property type="entry name" value="GLUTAMYL-TRNA(GLN) AMIDOTRANSFERASE SUBUNIT C, MITOCHONDRIAL"/>
    <property type="match status" value="1"/>
</dbReference>
<dbReference type="GO" id="GO:0070681">
    <property type="term" value="P:glutaminyl-tRNAGln biosynthesis via transamidation"/>
    <property type="evidence" value="ECO:0007669"/>
    <property type="project" value="TreeGrafter"/>
</dbReference>
<dbReference type="NCBIfam" id="TIGR00135">
    <property type="entry name" value="gatC"/>
    <property type="match status" value="1"/>
</dbReference>
<reference evidence="2" key="1">
    <citation type="journal article" date="2020" name="mSystems">
        <title>Genome- and Community-Level Interaction Insights into Carbon Utilization and Element Cycling Functions of Hydrothermarchaeota in Hydrothermal Sediment.</title>
        <authorList>
            <person name="Zhou Z."/>
            <person name="Liu Y."/>
            <person name="Xu W."/>
            <person name="Pan J."/>
            <person name="Luo Z.H."/>
            <person name="Li M."/>
        </authorList>
    </citation>
    <scope>NUCLEOTIDE SEQUENCE [LARGE SCALE GENOMIC DNA]</scope>
    <source>
        <strain evidence="2">HyVt-538</strain>
    </source>
</reference>
<dbReference type="InterPro" id="IPR036113">
    <property type="entry name" value="Asp/Glu-ADT_sf_sub_c"/>
</dbReference>
<keyword evidence="1" id="KW-0436">Ligase</keyword>
<keyword evidence="1" id="KW-0547">Nucleotide-binding</keyword>
<comment type="caution">
    <text evidence="2">The sequence shown here is derived from an EMBL/GenBank/DDBJ whole genome shotgun (WGS) entry which is preliminary data.</text>
</comment>
<dbReference type="EC" id="6.3.5.-" evidence="1"/>
<dbReference type="SUPFAM" id="SSF141000">
    <property type="entry name" value="Glu-tRNAGln amidotransferase C subunit"/>
    <property type="match status" value="1"/>
</dbReference>
<comment type="similarity">
    <text evidence="1">Belongs to the GatC family.</text>
</comment>
<sequence length="125" mass="14055">MRDTHLPCKPHTDNWSFYPVKRSLRVSEEKNGVTADTVRNIARLSRLHVEPDRLAPLADEMNGILAWIEQLDEVDVEGVAPMTSAVEMEAPMRDDIVDDGNIRDKILANAPKTEAGYFVVPRSVE</sequence>
<organism evidence="2">
    <name type="scientific">Hellea balneolensis</name>
    <dbReference type="NCBI Taxonomy" id="287478"/>
    <lineage>
        <taxon>Bacteria</taxon>
        <taxon>Pseudomonadati</taxon>
        <taxon>Pseudomonadota</taxon>
        <taxon>Alphaproteobacteria</taxon>
        <taxon>Maricaulales</taxon>
        <taxon>Robiginitomaculaceae</taxon>
        <taxon>Hellea</taxon>
    </lineage>
</organism>
<dbReference type="GO" id="GO:0005524">
    <property type="term" value="F:ATP binding"/>
    <property type="evidence" value="ECO:0007669"/>
    <property type="project" value="UniProtKB-KW"/>
</dbReference>
<protein>
    <recommendedName>
        <fullName evidence="1">Aspartyl/glutamyl-tRNA(Asn/Gln) amidotransferase subunit C</fullName>
        <shortName evidence="1">Asp/Glu-ADT subunit C</shortName>
        <ecNumber evidence="1">6.3.5.-</ecNumber>
    </recommendedName>
</protein>
<name>A0A7V5NWP3_9PROT</name>
<evidence type="ECO:0000256" key="1">
    <source>
        <dbReference type="HAMAP-Rule" id="MF_00122"/>
    </source>
</evidence>
<dbReference type="InterPro" id="IPR003837">
    <property type="entry name" value="GatC"/>
</dbReference>
<dbReference type="Gene3D" id="1.10.20.60">
    <property type="entry name" value="Glu-tRNAGln amidotransferase C subunit, N-terminal domain"/>
    <property type="match status" value="1"/>
</dbReference>
<comment type="subunit">
    <text evidence="1">Heterotrimer of A, B and C subunits.</text>
</comment>
<dbReference type="Proteomes" id="UP000885806">
    <property type="component" value="Unassembled WGS sequence"/>
</dbReference>
<dbReference type="GO" id="GO:0006412">
    <property type="term" value="P:translation"/>
    <property type="evidence" value="ECO:0007669"/>
    <property type="project" value="UniProtKB-UniRule"/>
</dbReference>
<evidence type="ECO:0000313" key="2">
    <source>
        <dbReference type="EMBL" id="HHI88612.1"/>
    </source>
</evidence>
<comment type="catalytic activity">
    <reaction evidence="1">
        <text>L-aspartyl-tRNA(Asn) + L-glutamine + ATP + H2O = L-asparaginyl-tRNA(Asn) + L-glutamate + ADP + phosphate + 2 H(+)</text>
        <dbReference type="Rhea" id="RHEA:14513"/>
        <dbReference type="Rhea" id="RHEA-COMP:9674"/>
        <dbReference type="Rhea" id="RHEA-COMP:9677"/>
        <dbReference type="ChEBI" id="CHEBI:15377"/>
        <dbReference type="ChEBI" id="CHEBI:15378"/>
        <dbReference type="ChEBI" id="CHEBI:29985"/>
        <dbReference type="ChEBI" id="CHEBI:30616"/>
        <dbReference type="ChEBI" id="CHEBI:43474"/>
        <dbReference type="ChEBI" id="CHEBI:58359"/>
        <dbReference type="ChEBI" id="CHEBI:78515"/>
        <dbReference type="ChEBI" id="CHEBI:78516"/>
        <dbReference type="ChEBI" id="CHEBI:456216"/>
    </reaction>
</comment>
<dbReference type="AlphaFoldDB" id="A0A7V5NWP3"/>
<dbReference type="Pfam" id="PF02686">
    <property type="entry name" value="GatC"/>
    <property type="match status" value="1"/>
</dbReference>